<name>A0A026WDZ1_OOCBI</name>
<accession>A0A026WDZ1</accession>
<gene>
    <name evidence="1" type="ORF">X777_06162</name>
</gene>
<sequence length="155" mass="17399">MKGSAEMVAQEEAIIQVDLLGQGLISSICTAQHTYRKTRDRGFRRYKGEFEQHASRDPSIAMDHHELPKLDPNHEFAHPAALHAETADGGALMLDRLSIGGVPRNLSPVIKVTIERNNSNESRTLLLLLPRSLDCLFLPLNGSSVTRNLRFRLRY</sequence>
<reference evidence="1 2" key="1">
    <citation type="journal article" date="2014" name="Curr. Biol.">
        <title>The genome of the clonal raider ant Cerapachys biroi.</title>
        <authorList>
            <person name="Oxley P.R."/>
            <person name="Ji L."/>
            <person name="Fetter-Pruneda I."/>
            <person name="McKenzie S.K."/>
            <person name="Li C."/>
            <person name="Hu H."/>
            <person name="Zhang G."/>
            <person name="Kronauer D.J."/>
        </authorList>
    </citation>
    <scope>NUCLEOTIDE SEQUENCE [LARGE SCALE GENOMIC DNA]</scope>
</reference>
<dbReference type="AlphaFoldDB" id="A0A026WDZ1"/>
<protein>
    <submittedName>
        <fullName evidence="1">Uncharacterized protein</fullName>
    </submittedName>
</protein>
<keyword evidence="2" id="KW-1185">Reference proteome</keyword>
<evidence type="ECO:0000313" key="2">
    <source>
        <dbReference type="Proteomes" id="UP000053097"/>
    </source>
</evidence>
<organism evidence="1 2">
    <name type="scientific">Ooceraea biroi</name>
    <name type="common">Clonal raider ant</name>
    <name type="synonym">Cerapachys biroi</name>
    <dbReference type="NCBI Taxonomy" id="2015173"/>
    <lineage>
        <taxon>Eukaryota</taxon>
        <taxon>Metazoa</taxon>
        <taxon>Ecdysozoa</taxon>
        <taxon>Arthropoda</taxon>
        <taxon>Hexapoda</taxon>
        <taxon>Insecta</taxon>
        <taxon>Pterygota</taxon>
        <taxon>Neoptera</taxon>
        <taxon>Endopterygota</taxon>
        <taxon>Hymenoptera</taxon>
        <taxon>Apocrita</taxon>
        <taxon>Aculeata</taxon>
        <taxon>Formicoidea</taxon>
        <taxon>Formicidae</taxon>
        <taxon>Dorylinae</taxon>
        <taxon>Ooceraea</taxon>
    </lineage>
</organism>
<proteinExistence type="predicted"/>
<dbReference type="Proteomes" id="UP000053097">
    <property type="component" value="Unassembled WGS sequence"/>
</dbReference>
<dbReference type="EMBL" id="KK107256">
    <property type="protein sequence ID" value="EZA54287.1"/>
    <property type="molecule type" value="Genomic_DNA"/>
</dbReference>
<evidence type="ECO:0000313" key="1">
    <source>
        <dbReference type="EMBL" id="EZA54287.1"/>
    </source>
</evidence>